<protein>
    <submittedName>
        <fullName evidence="1">DUF4362 domain-containing protein</fullName>
    </submittedName>
</protein>
<dbReference type="InterPro" id="IPR025372">
    <property type="entry name" value="DUF4362"/>
</dbReference>
<organism evidence="1 2">
    <name type="scientific">Paenibacillus spongiae</name>
    <dbReference type="NCBI Taxonomy" id="2909671"/>
    <lineage>
        <taxon>Bacteria</taxon>
        <taxon>Bacillati</taxon>
        <taxon>Bacillota</taxon>
        <taxon>Bacilli</taxon>
        <taxon>Bacillales</taxon>
        <taxon>Paenibacillaceae</taxon>
        <taxon>Paenibacillus</taxon>
    </lineage>
</organism>
<dbReference type="EMBL" id="CP091430">
    <property type="protein sequence ID" value="UVI33550.1"/>
    <property type="molecule type" value="Genomic_DNA"/>
</dbReference>
<gene>
    <name evidence="1" type="ORF">L1F29_03930</name>
</gene>
<dbReference type="Proteomes" id="UP001057877">
    <property type="component" value="Chromosome"/>
</dbReference>
<dbReference type="RefSeq" id="WP_258389602.1">
    <property type="nucleotide sequence ID" value="NZ_CP091430.1"/>
</dbReference>
<sequence length="150" mass="16694">MLILLTLTLLITGCTSTSEYSVREAKKNGDIIVGPSGPLNTDKIIPFMNHVDQGRESRLRITSYTDEGDPIIIDLHYDGKKISYSYDNTRDKLGGRSRGKSETTCGEIHQREVVRDDQAAGTQYVLTGCKKLIGPHESGKKEIHVLFVEK</sequence>
<reference evidence="1" key="1">
    <citation type="submission" date="2022-01" db="EMBL/GenBank/DDBJ databases">
        <title>Paenibacillus spongiae sp. nov., isolated from marine sponge.</title>
        <authorList>
            <person name="Li Z."/>
            <person name="Zhang M."/>
        </authorList>
    </citation>
    <scope>NUCLEOTIDE SEQUENCE</scope>
    <source>
        <strain evidence="1">PHS-Z3</strain>
    </source>
</reference>
<proteinExistence type="predicted"/>
<accession>A0ABY5SLK3</accession>
<evidence type="ECO:0000313" key="1">
    <source>
        <dbReference type="EMBL" id="UVI33550.1"/>
    </source>
</evidence>
<evidence type="ECO:0000313" key="2">
    <source>
        <dbReference type="Proteomes" id="UP001057877"/>
    </source>
</evidence>
<dbReference type="Pfam" id="PF14275">
    <property type="entry name" value="DUF4362"/>
    <property type="match status" value="1"/>
</dbReference>
<keyword evidence="2" id="KW-1185">Reference proteome</keyword>
<name>A0ABY5SLK3_9BACL</name>